<feature type="region of interest" description="Disordered" evidence="2">
    <location>
        <begin position="430"/>
        <end position="481"/>
    </location>
</feature>
<organism evidence="3 4">
    <name type="scientific">Lentinula lateritia</name>
    <dbReference type="NCBI Taxonomy" id="40482"/>
    <lineage>
        <taxon>Eukaryota</taxon>
        <taxon>Fungi</taxon>
        <taxon>Dikarya</taxon>
        <taxon>Basidiomycota</taxon>
        <taxon>Agaricomycotina</taxon>
        <taxon>Agaricomycetes</taxon>
        <taxon>Agaricomycetidae</taxon>
        <taxon>Agaricales</taxon>
        <taxon>Marasmiineae</taxon>
        <taxon>Omphalotaceae</taxon>
        <taxon>Lentinula</taxon>
    </lineage>
</organism>
<feature type="coiled-coil region" evidence="1">
    <location>
        <begin position="109"/>
        <end position="136"/>
    </location>
</feature>
<feature type="compositionally biased region" description="Polar residues" evidence="2">
    <location>
        <begin position="452"/>
        <end position="475"/>
    </location>
</feature>
<feature type="compositionally biased region" description="Polar residues" evidence="2">
    <location>
        <begin position="269"/>
        <end position="324"/>
    </location>
</feature>
<reference evidence="3" key="2">
    <citation type="journal article" date="2023" name="Proc. Natl. Acad. Sci. U.S.A.">
        <title>A global phylogenomic analysis of the shiitake genus Lentinula.</title>
        <authorList>
            <person name="Sierra-Patev S."/>
            <person name="Min B."/>
            <person name="Naranjo-Ortiz M."/>
            <person name="Looney B."/>
            <person name="Konkel Z."/>
            <person name="Slot J.C."/>
            <person name="Sakamoto Y."/>
            <person name="Steenwyk J.L."/>
            <person name="Rokas A."/>
            <person name="Carro J."/>
            <person name="Camarero S."/>
            <person name="Ferreira P."/>
            <person name="Molpeceres G."/>
            <person name="Ruiz-Duenas F.J."/>
            <person name="Serrano A."/>
            <person name="Henrissat B."/>
            <person name="Drula E."/>
            <person name="Hughes K.W."/>
            <person name="Mata J.L."/>
            <person name="Ishikawa N.K."/>
            <person name="Vargas-Isla R."/>
            <person name="Ushijima S."/>
            <person name="Smith C.A."/>
            <person name="Donoghue J."/>
            <person name="Ahrendt S."/>
            <person name="Andreopoulos W."/>
            <person name="He G."/>
            <person name="LaButti K."/>
            <person name="Lipzen A."/>
            <person name="Ng V."/>
            <person name="Riley R."/>
            <person name="Sandor L."/>
            <person name="Barry K."/>
            <person name="Martinez A.T."/>
            <person name="Xiao Y."/>
            <person name="Gibbons J.G."/>
            <person name="Terashima K."/>
            <person name="Grigoriev I.V."/>
            <person name="Hibbett D."/>
        </authorList>
    </citation>
    <scope>NUCLEOTIDE SEQUENCE</scope>
    <source>
        <strain evidence="3">Sp2 HRB7682 ss15</strain>
    </source>
</reference>
<dbReference type="EMBL" id="JANVFS010000021">
    <property type="protein sequence ID" value="KAJ4476024.1"/>
    <property type="molecule type" value="Genomic_DNA"/>
</dbReference>
<evidence type="ECO:0000313" key="3">
    <source>
        <dbReference type="EMBL" id="KAJ4476024.1"/>
    </source>
</evidence>
<feature type="region of interest" description="Disordered" evidence="2">
    <location>
        <begin position="366"/>
        <end position="389"/>
    </location>
</feature>
<gene>
    <name evidence="3" type="ORF">C8J55DRAFT_562061</name>
</gene>
<evidence type="ECO:0000256" key="1">
    <source>
        <dbReference type="SAM" id="Coils"/>
    </source>
</evidence>
<feature type="compositionally biased region" description="Low complexity" evidence="2">
    <location>
        <begin position="259"/>
        <end position="268"/>
    </location>
</feature>
<comment type="caution">
    <text evidence="3">The sequence shown here is derived from an EMBL/GenBank/DDBJ whole genome shotgun (WGS) entry which is preliminary data.</text>
</comment>
<evidence type="ECO:0000256" key="2">
    <source>
        <dbReference type="SAM" id="MobiDB-lite"/>
    </source>
</evidence>
<dbReference type="Proteomes" id="UP001150238">
    <property type="component" value="Unassembled WGS sequence"/>
</dbReference>
<accession>A0A9W9A763</accession>
<name>A0A9W9A763_9AGAR</name>
<feature type="compositionally biased region" description="Polar residues" evidence="2">
    <location>
        <begin position="366"/>
        <end position="380"/>
    </location>
</feature>
<feature type="region of interest" description="Disordered" evidence="2">
    <location>
        <begin position="342"/>
        <end position="361"/>
    </location>
</feature>
<feature type="region of interest" description="Disordered" evidence="2">
    <location>
        <begin position="247"/>
        <end position="333"/>
    </location>
</feature>
<feature type="compositionally biased region" description="Polar residues" evidence="2">
    <location>
        <begin position="172"/>
        <end position="202"/>
    </location>
</feature>
<proteinExistence type="predicted"/>
<dbReference type="AlphaFoldDB" id="A0A9W9A763"/>
<keyword evidence="1" id="KW-0175">Coiled coil</keyword>
<reference evidence="3" key="1">
    <citation type="submission" date="2022-08" db="EMBL/GenBank/DDBJ databases">
        <authorList>
            <consortium name="DOE Joint Genome Institute"/>
            <person name="Min B."/>
            <person name="Riley R."/>
            <person name="Sierra-Patev S."/>
            <person name="Naranjo-Ortiz M."/>
            <person name="Looney B."/>
            <person name="Konkel Z."/>
            <person name="Slot J.C."/>
            <person name="Sakamoto Y."/>
            <person name="Steenwyk J.L."/>
            <person name="Rokas A."/>
            <person name="Carro J."/>
            <person name="Camarero S."/>
            <person name="Ferreira P."/>
            <person name="Molpeceres G."/>
            <person name="Ruiz-Duenas F.J."/>
            <person name="Serrano A."/>
            <person name="Henrissat B."/>
            <person name="Drula E."/>
            <person name="Hughes K.W."/>
            <person name="Mata J.L."/>
            <person name="Ishikawa N.K."/>
            <person name="Vargas-Isla R."/>
            <person name="Ushijima S."/>
            <person name="Smith C.A."/>
            <person name="Ahrendt S."/>
            <person name="Andreopoulos W."/>
            <person name="He G."/>
            <person name="Labutti K."/>
            <person name="Lipzen A."/>
            <person name="Ng V."/>
            <person name="Sandor L."/>
            <person name="Barry K."/>
            <person name="Martinez A.T."/>
            <person name="Xiao Y."/>
            <person name="Gibbons J.G."/>
            <person name="Terashima K."/>
            <person name="Hibbett D.S."/>
            <person name="Grigoriev I.V."/>
        </authorList>
    </citation>
    <scope>NUCLEOTIDE SEQUENCE</scope>
    <source>
        <strain evidence="3">Sp2 HRB7682 ss15</strain>
    </source>
</reference>
<feature type="region of interest" description="Disordered" evidence="2">
    <location>
        <begin position="168"/>
        <end position="214"/>
    </location>
</feature>
<evidence type="ECO:0000313" key="4">
    <source>
        <dbReference type="Proteomes" id="UP001150238"/>
    </source>
</evidence>
<feature type="region of interest" description="Disordered" evidence="2">
    <location>
        <begin position="1"/>
        <end position="29"/>
    </location>
</feature>
<sequence>MASAINIASSEGTAEKNSPTQAESDNSARSRTVMTMLSGFANESLRVGNAALRNTQSSMETSMKKLWQDNEILDRTLKSIGPERDFYKDRADRYHALFAASPEALPAVCHDLQQEVERLRRQYAALTSTIERFVNDGLALGVLVKSDNSPDDMSLNVDYQRPPQARAAAPSNVDQNMHQQQPYMNNPSQPQTFAHRTSNNAPEVTPLANQRRHSVPSISPFAHERPVIGISMPGQVLQAQYNAPQSNRVPAQVGIHSHSQPQPRSQPSTTCPYPSPTITHPQRSASSHPSSHCQVQMISQGRPTPFENQPFCTLKNQSSRSSVPPHNRLPPMIPLEHTASLETQVSRPSTPHSYPVPANNQSIRSYASSNRVSPSQSAQNPRIFGNVHQSNPSTVLQSVSRMGPLSTVVYHTPVLVSSSSDVHIAAQVHDVQIDDKKPIQGPAPPTPPQLDRSLSSDQEQYPTLPSPPSYSNTTKTRAEYQ</sequence>
<protein>
    <submittedName>
        <fullName evidence="3">Uncharacterized protein</fullName>
    </submittedName>
</protein>